<gene>
    <name evidence="4" type="ORF">OUZ56_019170</name>
</gene>
<dbReference type="PANTHER" id="PTHR32046">
    <property type="entry name" value="G DOMAIN-CONTAINING PROTEIN"/>
    <property type="match status" value="1"/>
</dbReference>
<dbReference type="Pfam" id="PF04548">
    <property type="entry name" value="AIG1"/>
    <property type="match status" value="1"/>
</dbReference>
<dbReference type="SUPFAM" id="SSF52540">
    <property type="entry name" value="P-loop containing nucleoside triphosphate hydrolases"/>
    <property type="match status" value="1"/>
</dbReference>
<dbReference type="Gene3D" id="3.40.50.300">
    <property type="entry name" value="P-loop containing nucleotide triphosphate hydrolases"/>
    <property type="match status" value="1"/>
</dbReference>
<comment type="similarity">
    <text evidence="1">Belongs to the TRAFAC class TrmE-Era-EngA-EngB-Septin-like GTPase superfamily. AIG1/Toc34/Toc159-like paraseptin GTPase family. IAN subfamily.</text>
</comment>
<accession>A0ABQ9ZAU3</accession>
<keyword evidence="5" id="KW-1185">Reference proteome</keyword>
<dbReference type="CDD" id="cd00882">
    <property type="entry name" value="Ras_like_GTPase"/>
    <property type="match status" value="1"/>
</dbReference>
<sequence length="734" mass="82295">MDVDKEVQRLKGFMKDSQANLSEIVRIYYRIAKDTSSDASSAVPILNKLAVELLSPEVTSILKEHRLDAFSYILVANNLLDLDDVKDDLENGDVLMTNAPANAIRKLKEKLGVTSAVAIPTAAPVTQTAAPVTQTAAQALLAPLDKLQMTMRSSSSVDQAASHRDENRVAVEIKNQCTDMRNLNGMILYKLPLRATSPFSGAASIVRRFSFGEPSALANKTCKTILLMGATGSGKTTMINAMINYVLGVRWDDPFRFILIDEDVTSQAFSQTREVTAYDIHYRNGFHVPYSLTIVDTPGFGDTEGIERDQEITSAVKQFFENRDGIQELDAVGFVVQSALARLTSSQTYIFNSVLSIFGKDIGENVRFLVTFADGRQPPVLAAIKIANLPCQMDDEGEPCHQSFNNGVVYASNQVPGDRLSPIEWENAMQNFRSFFAELSKMPIKSLQLTKAVLNSRECLHITIQGLETTIQAHLMKMEELQKIEEIIALHKDHVNANKDFEITVKVPKKKEVEVEMYQTALNCSKCEVTCHYPCDKNLWTGFCPAFWQSEKIFPTLNDLTNTLRSNETSIFNIILETTVNTTTSLLSSGHACKVCPGKCATEDHSNEHTRWMYVQEDETRTLYDIRKKYDDAMEKTLSAEELKNALQGEAEQLRFEIFKAMDEITRCSNLLKKIALRGDPLTTPEYINLMIENEKKEKKPGHWERIKSFKDLLKKAKLTKDVTDGGDLAKQFK</sequence>
<organism evidence="4 5">
    <name type="scientific">Daphnia magna</name>
    <dbReference type="NCBI Taxonomy" id="35525"/>
    <lineage>
        <taxon>Eukaryota</taxon>
        <taxon>Metazoa</taxon>
        <taxon>Ecdysozoa</taxon>
        <taxon>Arthropoda</taxon>
        <taxon>Crustacea</taxon>
        <taxon>Branchiopoda</taxon>
        <taxon>Diplostraca</taxon>
        <taxon>Cladocera</taxon>
        <taxon>Anomopoda</taxon>
        <taxon>Daphniidae</taxon>
        <taxon>Daphnia</taxon>
    </lineage>
</organism>
<comment type="caution">
    <text evidence="4">The sequence shown here is derived from an EMBL/GenBank/DDBJ whole genome shotgun (WGS) entry which is preliminary data.</text>
</comment>
<evidence type="ECO:0000256" key="1">
    <source>
        <dbReference type="ARBA" id="ARBA00008535"/>
    </source>
</evidence>
<keyword evidence="2" id="KW-0547">Nucleotide-binding</keyword>
<reference evidence="4 5" key="1">
    <citation type="journal article" date="2023" name="Nucleic Acids Res.">
        <title>The hologenome of Daphnia magna reveals possible DNA methylation and microbiome-mediated evolution of the host genome.</title>
        <authorList>
            <person name="Chaturvedi A."/>
            <person name="Li X."/>
            <person name="Dhandapani V."/>
            <person name="Marshall H."/>
            <person name="Kissane S."/>
            <person name="Cuenca-Cambronero M."/>
            <person name="Asole G."/>
            <person name="Calvet F."/>
            <person name="Ruiz-Romero M."/>
            <person name="Marangio P."/>
            <person name="Guigo R."/>
            <person name="Rago D."/>
            <person name="Mirbahai L."/>
            <person name="Eastwood N."/>
            <person name="Colbourne J.K."/>
            <person name="Zhou J."/>
            <person name="Mallon E."/>
            <person name="Orsini L."/>
        </authorList>
    </citation>
    <scope>NUCLEOTIDE SEQUENCE [LARGE SCALE GENOMIC DNA]</scope>
    <source>
        <strain evidence="4">LRV0_1</strain>
    </source>
</reference>
<dbReference type="InterPro" id="IPR006703">
    <property type="entry name" value="G_AIG1"/>
</dbReference>
<dbReference type="InterPro" id="IPR027417">
    <property type="entry name" value="P-loop_NTPase"/>
</dbReference>
<name>A0ABQ9ZAU3_9CRUS</name>
<evidence type="ECO:0000313" key="5">
    <source>
        <dbReference type="Proteomes" id="UP001234178"/>
    </source>
</evidence>
<feature type="domain" description="AIG1-type G" evidence="3">
    <location>
        <begin position="223"/>
        <end position="374"/>
    </location>
</feature>
<evidence type="ECO:0000256" key="2">
    <source>
        <dbReference type="ARBA" id="ARBA00022741"/>
    </source>
</evidence>
<evidence type="ECO:0000313" key="4">
    <source>
        <dbReference type="EMBL" id="KAK4010024.1"/>
    </source>
</evidence>
<dbReference type="EMBL" id="JAOYFB010000003">
    <property type="protein sequence ID" value="KAK4010024.1"/>
    <property type="molecule type" value="Genomic_DNA"/>
</dbReference>
<evidence type="ECO:0000259" key="3">
    <source>
        <dbReference type="Pfam" id="PF04548"/>
    </source>
</evidence>
<dbReference type="Proteomes" id="UP001234178">
    <property type="component" value="Unassembled WGS sequence"/>
</dbReference>
<dbReference type="PANTHER" id="PTHR32046:SF14">
    <property type="match status" value="1"/>
</dbReference>
<proteinExistence type="inferred from homology"/>
<protein>
    <recommendedName>
        <fullName evidence="3">AIG1-type G domain-containing protein</fullName>
    </recommendedName>
</protein>